<comment type="caution">
    <text evidence="1">The sequence shown here is derived from an EMBL/GenBank/DDBJ whole genome shotgun (WGS) entry which is preliminary data.</text>
</comment>
<organism evidence="1 2">
    <name type="scientific">Leptospira yasudae</name>
    <dbReference type="NCBI Taxonomy" id="2202201"/>
    <lineage>
        <taxon>Bacteria</taxon>
        <taxon>Pseudomonadati</taxon>
        <taxon>Spirochaetota</taxon>
        <taxon>Spirochaetia</taxon>
        <taxon>Leptospirales</taxon>
        <taxon>Leptospiraceae</taxon>
        <taxon>Leptospira</taxon>
    </lineage>
</organism>
<keyword evidence="2" id="KW-1185">Reference proteome</keyword>
<dbReference type="Pfam" id="PF07087">
    <property type="entry name" value="DUF1353"/>
    <property type="match status" value="1"/>
</dbReference>
<name>A0ABX9LX93_9LEPT</name>
<dbReference type="InterPro" id="IPR010767">
    <property type="entry name" value="Phage_CGC-2007_Cje0229"/>
</dbReference>
<reference evidence="2" key="1">
    <citation type="submission" date="2018-05" db="EMBL/GenBank/DDBJ databases">
        <title>Leptospira yasudae sp. nov. and Leptospira stimsonii sp. nov., two pathogenic species of the genus Leptospira isolated from environmental sources.</title>
        <authorList>
            <person name="Casanovas-Massana A."/>
            <person name="Hamond C."/>
            <person name="Santos L.A."/>
            <person name="Hacker K.P."/>
            <person name="Balassiano I."/>
            <person name="Medeiros M.A."/>
            <person name="Reis M.G."/>
            <person name="Ko A.I."/>
            <person name="Wunder E.A."/>
        </authorList>
    </citation>
    <scope>NUCLEOTIDE SEQUENCE [LARGE SCALE GENOMIC DNA]</scope>
    <source>
        <strain evidence="2">B21</strain>
    </source>
</reference>
<protein>
    <recommendedName>
        <fullName evidence="3">DUF1353 domain-containing protein</fullName>
    </recommendedName>
</protein>
<dbReference type="RefSeq" id="WP_118958016.1">
    <property type="nucleotide sequence ID" value="NZ_QHCR01000016.1"/>
</dbReference>
<evidence type="ECO:0000313" key="2">
    <source>
        <dbReference type="Proteomes" id="UP000285569"/>
    </source>
</evidence>
<dbReference type="Proteomes" id="UP000285569">
    <property type="component" value="Unassembled WGS sequence"/>
</dbReference>
<reference evidence="1 2" key="2">
    <citation type="journal article" date="2020" name="Int. J. Syst. Evol. Microbiol.">
        <title>Leptospira yasudae sp. nov. and Leptospira stimsonii sp. nov., two new species of the pathogenic group isolated from environmental sources.</title>
        <authorList>
            <person name="Casanovas-Massana A."/>
            <person name="Hamond C."/>
            <person name="Santos L.A."/>
            <person name="de Oliveira D."/>
            <person name="Hacker K.P."/>
            <person name="Balassiano I."/>
            <person name="Costa F."/>
            <person name="Medeiros M.A."/>
            <person name="Reis M.G."/>
            <person name="Ko A.I."/>
            <person name="Wunder E.A."/>
        </authorList>
    </citation>
    <scope>NUCLEOTIDE SEQUENCE [LARGE SCALE GENOMIC DNA]</scope>
    <source>
        <strain evidence="1 2">B21</strain>
    </source>
</reference>
<sequence>MRTKLLIPLCFLLLIPTHFLFAEFTGNFLLSPVDCEQTGKCTLTYDLYFKDTNGIIWKANAENTTDGASIPEWAQPFVGKPFDSTYLKAAVIHDHYCNRHVRPWYQTHRAFYDALIDLGVESKKAKAMYYAVLIGGPKWMFLIPGNNCGKNCTNSFPNNESYDGIEDNYKKTTIISRPERFKDKAVLTEIANINRILIVKGSDLSLQELEERALNRFPNDIFLRNRNKYVKLSNFKLSDQ</sequence>
<evidence type="ECO:0000313" key="1">
    <source>
        <dbReference type="EMBL" id="RHX77471.1"/>
    </source>
</evidence>
<gene>
    <name evidence="1" type="ORF">DLM77_21120</name>
</gene>
<proteinExistence type="predicted"/>
<accession>A0ABX9LX93</accession>
<dbReference type="EMBL" id="QHCR01000016">
    <property type="protein sequence ID" value="RHX77471.1"/>
    <property type="molecule type" value="Genomic_DNA"/>
</dbReference>
<evidence type="ECO:0008006" key="3">
    <source>
        <dbReference type="Google" id="ProtNLM"/>
    </source>
</evidence>